<reference evidence="2 3" key="1">
    <citation type="submission" date="2021-03" db="EMBL/GenBank/DDBJ databases">
        <title>Five novel Rahnella species.</title>
        <authorList>
            <person name="Brady C."/>
            <person name="Asselin J."/>
            <person name="Beer S."/>
            <person name="Bruberg M.B."/>
            <person name="Crampton B."/>
            <person name="Venter S."/>
            <person name="Arnold D."/>
            <person name="Denman S."/>
        </authorList>
    </citation>
    <scope>NUCLEOTIDE SEQUENCE [LARGE SCALE GENOMIC DNA]</scope>
    <source>
        <strain evidence="2 3">L72c</strain>
    </source>
</reference>
<proteinExistence type="predicted"/>
<sequence length="89" mass="10049">MTIKTVHIAGISFWLKTVTALVILIQAIQKLFMNTINLQKHSLILEEIFEVKEQFDVENVSAGIHPNAMKMSAKSYSTQAFNIVHFATD</sequence>
<keyword evidence="1" id="KW-0812">Transmembrane</keyword>
<evidence type="ECO:0000313" key="2">
    <source>
        <dbReference type="EMBL" id="MBU9835873.1"/>
    </source>
</evidence>
<name>A0ABS6L2Q2_9GAMM</name>
<organism evidence="2 3">
    <name type="scientific">Rahnella perminowiae</name>
    <dbReference type="NCBI Taxonomy" id="2816244"/>
    <lineage>
        <taxon>Bacteria</taxon>
        <taxon>Pseudomonadati</taxon>
        <taxon>Pseudomonadota</taxon>
        <taxon>Gammaproteobacteria</taxon>
        <taxon>Enterobacterales</taxon>
        <taxon>Yersiniaceae</taxon>
        <taxon>Rahnella</taxon>
    </lineage>
</organism>
<accession>A0ABS6L2Q2</accession>
<dbReference type="RefSeq" id="WP_217138531.1">
    <property type="nucleotide sequence ID" value="NZ_JAFMOU010000068.1"/>
</dbReference>
<keyword evidence="3" id="KW-1185">Reference proteome</keyword>
<evidence type="ECO:0000313" key="3">
    <source>
        <dbReference type="Proteomes" id="UP000699865"/>
    </source>
</evidence>
<feature type="transmembrane region" description="Helical" evidence="1">
    <location>
        <begin position="6"/>
        <end position="28"/>
    </location>
</feature>
<gene>
    <name evidence="2" type="ORF">J1786_13770</name>
</gene>
<dbReference type="Proteomes" id="UP000699865">
    <property type="component" value="Unassembled WGS sequence"/>
</dbReference>
<keyword evidence="1" id="KW-0472">Membrane</keyword>
<keyword evidence="1" id="KW-1133">Transmembrane helix</keyword>
<evidence type="ECO:0000256" key="1">
    <source>
        <dbReference type="SAM" id="Phobius"/>
    </source>
</evidence>
<protein>
    <submittedName>
        <fullName evidence="2">Uncharacterized protein</fullName>
    </submittedName>
</protein>
<dbReference type="EMBL" id="JAFMOU010000068">
    <property type="protein sequence ID" value="MBU9835873.1"/>
    <property type="molecule type" value="Genomic_DNA"/>
</dbReference>
<comment type="caution">
    <text evidence="2">The sequence shown here is derived from an EMBL/GenBank/DDBJ whole genome shotgun (WGS) entry which is preliminary data.</text>
</comment>